<keyword evidence="16" id="KW-1185">Reference proteome</keyword>
<comment type="catalytic activity">
    <reaction evidence="1">
        <text>S-ubiquitinyl-[E2 ubiquitin-conjugating enzyme]-L-cysteine + [acceptor protein]-L-lysine = [E2 ubiquitin-conjugating enzyme]-L-cysteine + N(6)-ubiquitinyl-[acceptor protein]-L-lysine.</text>
        <dbReference type="EC" id="2.3.2.27"/>
    </reaction>
</comment>
<evidence type="ECO:0000256" key="9">
    <source>
        <dbReference type="ARBA" id="ARBA00022786"/>
    </source>
</evidence>
<evidence type="ECO:0000256" key="3">
    <source>
        <dbReference type="ARBA" id="ARBA00004906"/>
    </source>
</evidence>
<dbReference type="GO" id="GO:0012505">
    <property type="term" value="C:endomembrane system"/>
    <property type="evidence" value="ECO:0007669"/>
    <property type="project" value="UniProtKB-SubCell"/>
</dbReference>
<comment type="pathway">
    <text evidence="3">Protein modification; protein ubiquitination.</text>
</comment>
<evidence type="ECO:0000256" key="12">
    <source>
        <dbReference type="ARBA" id="ARBA00046288"/>
    </source>
</evidence>
<keyword evidence="8 13" id="KW-0732">Signal</keyword>
<protein>
    <recommendedName>
        <fullName evidence="4">RING-type E3 ubiquitin transferase</fullName>
        <ecNumber evidence="4">2.3.2.27</ecNumber>
    </recommendedName>
</protein>
<evidence type="ECO:0000256" key="5">
    <source>
        <dbReference type="ARBA" id="ARBA00022475"/>
    </source>
</evidence>
<reference evidence="15 16" key="1">
    <citation type="submission" date="2019-04" db="EMBL/GenBank/DDBJ databases">
        <title>Draft genome of the big-headed turtle Platysternon megacephalum.</title>
        <authorList>
            <person name="Gong S."/>
        </authorList>
    </citation>
    <scope>NUCLEOTIDE SEQUENCE [LARGE SCALE GENOMIC DNA]</scope>
    <source>
        <strain evidence="15">DO16091913</strain>
        <tissue evidence="15">Muscle</tissue>
    </source>
</reference>
<keyword evidence="5" id="KW-1003">Cell membrane</keyword>
<evidence type="ECO:0000256" key="1">
    <source>
        <dbReference type="ARBA" id="ARBA00000900"/>
    </source>
</evidence>
<comment type="caution">
    <text evidence="15">The sequence shown here is derived from an EMBL/GenBank/DDBJ whole genome shotgun (WGS) entry which is preliminary data.</text>
</comment>
<keyword evidence="7" id="KW-0812">Transmembrane</keyword>
<dbReference type="AlphaFoldDB" id="A0A4D9DQM6"/>
<sequence>MSAGPQLQLAVLWPWLLMATLQVGLGHTGLALAAESERSAAQKAIIRVIPLKVEPITLEGVFANVAEVTPAEGKLLQFHPLSLCNTSEDEHTGSGFVTIVKLERPDRDLHPCLSLANKVCA</sequence>
<evidence type="ECO:0000313" key="15">
    <source>
        <dbReference type="EMBL" id="TFJ99398.1"/>
    </source>
</evidence>
<name>A0A4D9DQM6_9SAUR</name>
<reference evidence="15 16" key="2">
    <citation type="submission" date="2019-04" db="EMBL/GenBank/DDBJ databases">
        <title>The genome sequence of big-headed turtle.</title>
        <authorList>
            <person name="Gong S."/>
        </authorList>
    </citation>
    <scope>NUCLEOTIDE SEQUENCE [LARGE SCALE GENOMIC DNA]</scope>
    <source>
        <strain evidence="15">DO16091913</strain>
        <tissue evidence="15">Muscle</tissue>
    </source>
</reference>
<dbReference type="GO" id="GO:0005886">
    <property type="term" value="C:plasma membrane"/>
    <property type="evidence" value="ECO:0007669"/>
    <property type="project" value="UniProtKB-SubCell"/>
</dbReference>
<feature type="signal peptide" evidence="13">
    <location>
        <begin position="1"/>
        <end position="26"/>
    </location>
</feature>
<evidence type="ECO:0000256" key="2">
    <source>
        <dbReference type="ARBA" id="ARBA00004236"/>
    </source>
</evidence>
<dbReference type="OrthoDB" id="8062037at2759"/>
<feature type="domain" description="ZNRF-3 ectodomain" evidence="14">
    <location>
        <begin position="79"/>
        <end position="118"/>
    </location>
</feature>
<dbReference type="PANTHER" id="PTHR16200">
    <property type="entry name" value="RING ZINC FINGER"/>
    <property type="match status" value="1"/>
</dbReference>
<dbReference type="GO" id="GO:0061630">
    <property type="term" value="F:ubiquitin protein ligase activity"/>
    <property type="evidence" value="ECO:0007669"/>
    <property type="project" value="UniProtKB-EC"/>
</dbReference>
<gene>
    <name evidence="15" type="ORF">DR999_PMT18587</name>
</gene>
<evidence type="ECO:0000256" key="4">
    <source>
        <dbReference type="ARBA" id="ARBA00012483"/>
    </source>
</evidence>
<dbReference type="STRING" id="55544.A0A4D9DQM6"/>
<dbReference type="InterPro" id="IPR051073">
    <property type="entry name" value="ZNRF3_Arkadia_E3_ligases"/>
</dbReference>
<proteinExistence type="predicted"/>
<dbReference type="Proteomes" id="UP000297703">
    <property type="component" value="Unassembled WGS sequence"/>
</dbReference>
<keyword evidence="10" id="KW-1133">Transmembrane helix</keyword>
<keyword evidence="6" id="KW-0808">Transferase</keyword>
<organism evidence="15 16">
    <name type="scientific">Platysternon megacephalum</name>
    <name type="common">big-headed turtle</name>
    <dbReference type="NCBI Taxonomy" id="55544"/>
    <lineage>
        <taxon>Eukaryota</taxon>
        <taxon>Metazoa</taxon>
        <taxon>Chordata</taxon>
        <taxon>Craniata</taxon>
        <taxon>Vertebrata</taxon>
        <taxon>Euteleostomi</taxon>
        <taxon>Archelosauria</taxon>
        <taxon>Testudinata</taxon>
        <taxon>Testudines</taxon>
        <taxon>Cryptodira</taxon>
        <taxon>Durocryptodira</taxon>
        <taxon>Testudinoidea</taxon>
        <taxon>Platysternidae</taxon>
        <taxon>Platysternon</taxon>
    </lineage>
</organism>
<evidence type="ECO:0000313" key="16">
    <source>
        <dbReference type="Proteomes" id="UP000297703"/>
    </source>
</evidence>
<evidence type="ECO:0000256" key="13">
    <source>
        <dbReference type="SAM" id="SignalP"/>
    </source>
</evidence>
<evidence type="ECO:0000259" key="14">
    <source>
        <dbReference type="Pfam" id="PF18212"/>
    </source>
</evidence>
<dbReference type="UniPathway" id="UPA00143"/>
<dbReference type="GO" id="GO:0016567">
    <property type="term" value="P:protein ubiquitination"/>
    <property type="evidence" value="ECO:0007669"/>
    <property type="project" value="UniProtKB-UniPathway"/>
</dbReference>
<accession>A0A4D9DQM6</accession>
<keyword evidence="11" id="KW-0472">Membrane</keyword>
<dbReference type="Gene3D" id="3.50.30.30">
    <property type="match status" value="1"/>
</dbReference>
<comment type="subcellular location">
    <subcellularLocation>
        <location evidence="2">Cell membrane</location>
    </subcellularLocation>
    <subcellularLocation>
        <location evidence="12">Endomembrane system</location>
        <topology evidence="12">Single-pass type I membrane protein</topology>
    </subcellularLocation>
</comment>
<dbReference type="EMBL" id="QXTE01000332">
    <property type="protein sequence ID" value="TFJ99398.1"/>
    <property type="molecule type" value="Genomic_DNA"/>
</dbReference>
<keyword evidence="9" id="KW-0833">Ubl conjugation pathway</keyword>
<evidence type="ECO:0000256" key="7">
    <source>
        <dbReference type="ARBA" id="ARBA00022692"/>
    </source>
</evidence>
<evidence type="ECO:0000256" key="11">
    <source>
        <dbReference type="ARBA" id="ARBA00023136"/>
    </source>
</evidence>
<dbReference type="InterPro" id="IPR040700">
    <property type="entry name" value="ZNRF-3_ecto"/>
</dbReference>
<dbReference type="Pfam" id="PF18212">
    <property type="entry name" value="ZNRF_3_ecto"/>
    <property type="match status" value="1"/>
</dbReference>
<dbReference type="EC" id="2.3.2.27" evidence="4"/>
<evidence type="ECO:0000256" key="6">
    <source>
        <dbReference type="ARBA" id="ARBA00022679"/>
    </source>
</evidence>
<feature type="chain" id="PRO_5020031183" description="RING-type E3 ubiquitin transferase" evidence="13">
    <location>
        <begin position="27"/>
        <end position="121"/>
    </location>
</feature>
<evidence type="ECO:0000256" key="8">
    <source>
        <dbReference type="ARBA" id="ARBA00022729"/>
    </source>
</evidence>
<evidence type="ECO:0000256" key="10">
    <source>
        <dbReference type="ARBA" id="ARBA00022989"/>
    </source>
</evidence>